<reference evidence="1 2" key="1">
    <citation type="journal article" date="2012" name="Eukaryot. Cell">
        <title>Draft genome sequence of Wickerhamomyces ciferrii NRRL Y-1031 F-60-10.</title>
        <authorList>
            <person name="Schneider J."/>
            <person name="Andrea H."/>
            <person name="Blom J."/>
            <person name="Jaenicke S."/>
            <person name="Ruckert C."/>
            <person name="Schorsch C."/>
            <person name="Szczepanowski R."/>
            <person name="Farwick M."/>
            <person name="Goesmann A."/>
            <person name="Puhler A."/>
            <person name="Schaffer S."/>
            <person name="Tauch A."/>
            <person name="Kohler T."/>
            <person name="Brinkrolf K."/>
        </authorList>
    </citation>
    <scope>NUCLEOTIDE SEQUENCE [LARGE SCALE GENOMIC DNA]</scope>
    <source>
        <strain evidence="2">ATCC 14091 / BCRC 22168 / CBS 111 / JCM 3599 / NBRC 0793 / NRRL Y-1031 F-60-10</strain>
    </source>
</reference>
<organism evidence="1 2">
    <name type="scientific">Wickerhamomyces ciferrii (strain ATCC 14091 / BCRC 22168 / CBS 111 / JCM 3599 / NBRC 0793 / NRRL Y-1031 F-60-10)</name>
    <name type="common">Yeast</name>
    <name type="synonym">Pichia ciferrii</name>
    <dbReference type="NCBI Taxonomy" id="1206466"/>
    <lineage>
        <taxon>Eukaryota</taxon>
        <taxon>Fungi</taxon>
        <taxon>Dikarya</taxon>
        <taxon>Ascomycota</taxon>
        <taxon>Saccharomycotina</taxon>
        <taxon>Saccharomycetes</taxon>
        <taxon>Phaffomycetales</taxon>
        <taxon>Wickerhamomycetaceae</taxon>
        <taxon>Wickerhamomyces</taxon>
    </lineage>
</organism>
<dbReference type="HOGENOM" id="CLU_035071_0_0_1"/>
<evidence type="ECO:0000313" key="2">
    <source>
        <dbReference type="Proteomes" id="UP000009328"/>
    </source>
</evidence>
<dbReference type="EMBL" id="CAIF01000092">
    <property type="protein sequence ID" value="CCH43885.1"/>
    <property type="molecule type" value="Genomic_DNA"/>
</dbReference>
<comment type="caution">
    <text evidence="1">The sequence shown here is derived from an EMBL/GenBank/DDBJ whole genome shotgun (WGS) entry which is preliminary data.</text>
</comment>
<gene>
    <name evidence="1" type="ORF">BN7_3439</name>
</gene>
<accession>K0KFI2</accession>
<evidence type="ECO:0000313" key="1">
    <source>
        <dbReference type="EMBL" id="CCH43885.1"/>
    </source>
</evidence>
<protein>
    <submittedName>
        <fullName evidence="1">Uncharacterized protein</fullName>
    </submittedName>
</protein>
<name>K0KFI2_WICCF</name>
<proteinExistence type="predicted"/>
<keyword evidence="2" id="KW-1185">Reference proteome</keyword>
<dbReference type="AlphaFoldDB" id="K0KFI2"/>
<dbReference type="Proteomes" id="UP000009328">
    <property type="component" value="Unassembled WGS sequence"/>
</dbReference>
<sequence length="488" mass="57477">MKYLYDWIEYSKSIAKLPQIKRDEDLEDLKINVIDKSVSNHNGTANRIKLPMEIWENIAHIGKINYSMMIIINKSFFCTFAPKIYDTLRLTIVLSPLTKMKLNDEAFLKNGPDTIKNKYYDSYSIYERHQESASFDYEFLDTSINDQDYFKGIDPAKHEYFRHDHPLILRSELRGERFNKPFEVRSLKNIQFILKNILQNPNSIMKKFIKEILIDICVFDGFDKLMTMKHSSLITGSTNGHESIKELIDQVLEQNELVSVLKISADQNQVKPFHAAPLDDNFDRIRWKDSLEDKTTRFFKIYNNIKTKLAHESIKHDLYSIFPQNVYYKELLSVYLLSGKLYSDRLRRRLSEFEYIEEFEAANPIKHWYHTITTNFYNRKKRQLDLGSYFRMIVTGQSCVKITNREFKTKQQVYDILNDLFTNVTCIKTTQNDDSDQIYKSSILILGLDDGEPQLPKEFTDNASIPNDDVTDLTLLDLYPKLILINKL</sequence>
<dbReference type="InParanoid" id="K0KFI2"/>